<comment type="caution">
    <text evidence="1">The sequence shown here is derived from an EMBL/GenBank/DDBJ whole genome shotgun (WGS) entry which is preliminary data.</text>
</comment>
<dbReference type="Pfam" id="PF13419">
    <property type="entry name" value="HAD_2"/>
    <property type="match status" value="1"/>
</dbReference>
<evidence type="ECO:0000313" key="1">
    <source>
        <dbReference type="EMBL" id="CAJ0604664.1"/>
    </source>
</evidence>
<dbReference type="SFLD" id="SFLDG01129">
    <property type="entry name" value="C1.5:_HAD__Beta-PGM__Phosphata"/>
    <property type="match status" value="1"/>
</dbReference>
<dbReference type="InterPro" id="IPR006439">
    <property type="entry name" value="HAD-SF_hydro_IA"/>
</dbReference>
<dbReference type="NCBIfam" id="TIGR01509">
    <property type="entry name" value="HAD-SF-IA-v3"/>
    <property type="match status" value="1"/>
</dbReference>
<dbReference type="InterPro" id="IPR036412">
    <property type="entry name" value="HAD-like_sf"/>
</dbReference>
<gene>
    <name evidence="1" type="ORF">CYNAS_LOCUS16647</name>
</gene>
<reference evidence="1" key="1">
    <citation type="submission" date="2023-07" db="EMBL/GenBank/DDBJ databases">
        <authorList>
            <consortium name="CYATHOMIX"/>
        </authorList>
    </citation>
    <scope>NUCLEOTIDE SEQUENCE</scope>
    <source>
        <strain evidence="1">N/A</strain>
    </source>
</reference>
<name>A0AA36H6Q3_CYLNA</name>
<dbReference type="EMBL" id="CATQJL010000316">
    <property type="protein sequence ID" value="CAJ0604664.1"/>
    <property type="molecule type" value="Genomic_DNA"/>
</dbReference>
<dbReference type="Gene3D" id="1.10.150.240">
    <property type="entry name" value="Putative phosphatase, domain 2"/>
    <property type="match status" value="1"/>
</dbReference>
<dbReference type="InterPro" id="IPR023198">
    <property type="entry name" value="PGP-like_dom2"/>
</dbReference>
<dbReference type="SUPFAM" id="SSF56784">
    <property type="entry name" value="HAD-like"/>
    <property type="match status" value="1"/>
</dbReference>
<proteinExistence type="predicted"/>
<dbReference type="InterPro" id="IPR023214">
    <property type="entry name" value="HAD_sf"/>
</dbReference>
<dbReference type="PANTHER" id="PTHR18901">
    <property type="entry name" value="2-DEOXYGLUCOSE-6-PHOSPHATE PHOSPHATASE 2"/>
    <property type="match status" value="1"/>
</dbReference>
<protein>
    <submittedName>
        <fullName evidence="1">Uncharacterized protein</fullName>
    </submittedName>
</protein>
<accession>A0AA36H6Q3</accession>
<keyword evidence="2" id="KW-1185">Reference proteome</keyword>
<dbReference type="Gene3D" id="3.40.50.1000">
    <property type="entry name" value="HAD superfamily/HAD-like"/>
    <property type="match status" value="1"/>
</dbReference>
<organism evidence="1 2">
    <name type="scientific">Cylicocyclus nassatus</name>
    <name type="common">Nematode worm</name>
    <dbReference type="NCBI Taxonomy" id="53992"/>
    <lineage>
        <taxon>Eukaryota</taxon>
        <taxon>Metazoa</taxon>
        <taxon>Ecdysozoa</taxon>
        <taxon>Nematoda</taxon>
        <taxon>Chromadorea</taxon>
        <taxon>Rhabditida</taxon>
        <taxon>Rhabditina</taxon>
        <taxon>Rhabditomorpha</taxon>
        <taxon>Strongyloidea</taxon>
        <taxon>Strongylidae</taxon>
        <taxon>Cylicocyclus</taxon>
    </lineage>
</organism>
<dbReference type="SFLD" id="SFLDS00003">
    <property type="entry name" value="Haloacid_Dehalogenase"/>
    <property type="match status" value="1"/>
</dbReference>
<dbReference type="AlphaFoldDB" id="A0AA36H6Q3"/>
<evidence type="ECO:0000313" key="2">
    <source>
        <dbReference type="Proteomes" id="UP001176961"/>
    </source>
</evidence>
<sequence length="261" mass="29469">MTLVNGVRILWLSKAFSSGNRLTLLQARLMSQKAAVTHCIFDFDGLLVDTEKCYTIANRTMLRKFGREFTPELNELIMGRKEDDAFPLLFKAVGIEGKITLEEYIAQYDILLYDMFPKCQAMPGAEKLVRHLSKKEIPMAICSGSREVTFGPREKPHKDWLDLIKLKFFCGDEPSVKRGKPYPDPYIATMNRFSEKPSDSSKVLVFEDAPNGGRAAKAAGMKCVMVPDVKFRKEALSIGVTQVLNSLEDFRPEDFGLPPFD</sequence>
<dbReference type="InterPro" id="IPR041492">
    <property type="entry name" value="HAD_2"/>
</dbReference>
<dbReference type="GO" id="GO:0016791">
    <property type="term" value="F:phosphatase activity"/>
    <property type="evidence" value="ECO:0007669"/>
    <property type="project" value="TreeGrafter"/>
</dbReference>
<dbReference type="PANTHER" id="PTHR18901:SF38">
    <property type="entry name" value="PSEUDOURIDINE-5'-PHOSPHATASE"/>
    <property type="match status" value="1"/>
</dbReference>
<dbReference type="Proteomes" id="UP001176961">
    <property type="component" value="Unassembled WGS sequence"/>
</dbReference>